<sequence length="281" mass="30933">MKNLYKIAAILFMLAFLVGVGFLVNDLTVLQDRLAVALDLKDLAQRQKMEPVLWQLVLHIALTIGAALLTIFFLMLNASRAKIVVARQVEEEITRNKQEKEAVLEDAATAMRREIEEKAARIRAIISAKAGSDDFYTQVLAAIAEAVEASQGILYLSKWREGVQYLELQAGYAYYASEGLPQTFEIGEGFIGQAVKDKRTLVFNELPEGYISVPVVSGLGKGAPKSLLIAPMLDSDKKILGAVELASFRNFTEKDKLLVEEAMALLASHMLLLATSANNEE</sequence>
<keyword evidence="1" id="KW-0812">Transmembrane</keyword>
<name>A0A846MQ27_9BACT</name>
<dbReference type="EMBL" id="JAASRN010000002">
    <property type="protein sequence ID" value="NIK73728.1"/>
    <property type="molecule type" value="Genomic_DNA"/>
</dbReference>
<evidence type="ECO:0000256" key="1">
    <source>
        <dbReference type="SAM" id="Phobius"/>
    </source>
</evidence>
<keyword evidence="1" id="KW-0472">Membrane</keyword>
<keyword evidence="1" id="KW-1133">Transmembrane helix</keyword>
<dbReference type="SUPFAM" id="SSF55781">
    <property type="entry name" value="GAF domain-like"/>
    <property type="match status" value="1"/>
</dbReference>
<dbReference type="Proteomes" id="UP000537126">
    <property type="component" value="Unassembled WGS sequence"/>
</dbReference>
<dbReference type="RefSeq" id="WP_166919001.1">
    <property type="nucleotide sequence ID" value="NZ_JAASRN010000002.1"/>
</dbReference>
<organism evidence="3 4">
    <name type="scientific">Thermonema lapsum</name>
    <dbReference type="NCBI Taxonomy" id="28195"/>
    <lineage>
        <taxon>Bacteria</taxon>
        <taxon>Pseudomonadati</taxon>
        <taxon>Bacteroidota</taxon>
        <taxon>Cytophagia</taxon>
        <taxon>Cytophagales</taxon>
        <taxon>Thermonemataceae</taxon>
        <taxon>Thermonema</taxon>
    </lineage>
</organism>
<dbReference type="InterPro" id="IPR029016">
    <property type="entry name" value="GAF-like_dom_sf"/>
</dbReference>
<dbReference type="Pfam" id="PF13185">
    <property type="entry name" value="GAF_2"/>
    <property type="match status" value="1"/>
</dbReference>
<evidence type="ECO:0000313" key="3">
    <source>
        <dbReference type="EMBL" id="NIK73728.1"/>
    </source>
</evidence>
<reference evidence="3 4" key="1">
    <citation type="submission" date="2020-03" db="EMBL/GenBank/DDBJ databases">
        <title>Genomic Encyclopedia of Type Strains, Phase IV (KMG-IV): sequencing the most valuable type-strain genomes for metagenomic binning, comparative biology and taxonomic classification.</title>
        <authorList>
            <person name="Goeker M."/>
        </authorList>
    </citation>
    <scope>NUCLEOTIDE SEQUENCE [LARGE SCALE GENOMIC DNA]</scope>
    <source>
        <strain evidence="3 4">DSM 5718</strain>
    </source>
</reference>
<evidence type="ECO:0000259" key="2">
    <source>
        <dbReference type="Pfam" id="PF13185"/>
    </source>
</evidence>
<dbReference type="Gene3D" id="3.30.450.40">
    <property type="match status" value="1"/>
</dbReference>
<feature type="transmembrane region" description="Helical" evidence="1">
    <location>
        <begin position="52"/>
        <end position="76"/>
    </location>
</feature>
<accession>A0A846MQ27</accession>
<feature type="transmembrane region" description="Helical" evidence="1">
    <location>
        <begin position="7"/>
        <end position="24"/>
    </location>
</feature>
<comment type="caution">
    <text evidence="3">The sequence shown here is derived from an EMBL/GenBank/DDBJ whole genome shotgun (WGS) entry which is preliminary data.</text>
</comment>
<proteinExistence type="predicted"/>
<protein>
    <submittedName>
        <fullName evidence="3">Low affinity Fe/Cu permease</fullName>
    </submittedName>
</protein>
<dbReference type="InterPro" id="IPR003018">
    <property type="entry name" value="GAF"/>
</dbReference>
<keyword evidence="4" id="KW-1185">Reference proteome</keyword>
<dbReference type="AlphaFoldDB" id="A0A846MQ27"/>
<evidence type="ECO:0000313" key="4">
    <source>
        <dbReference type="Proteomes" id="UP000537126"/>
    </source>
</evidence>
<gene>
    <name evidence="3" type="ORF">FHS56_001241</name>
</gene>
<feature type="domain" description="GAF" evidence="2">
    <location>
        <begin position="132"/>
        <end position="268"/>
    </location>
</feature>